<organism evidence="1 2">
    <name type="scientific">Caerostris extrusa</name>
    <name type="common">Bark spider</name>
    <name type="synonym">Caerostris bankana</name>
    <dbReference type="NCBI Taxonomy" id="172846"/>
    <lineage>
        <taxon>Eukaryota</taxon>
        <taxon>Metazoa</taxon>
        <taxon>Ecdysozoa</taxon>
        <taxon>Arthropoda</taxon>
        <taxon>Chelicerata</taxon>
        <taxon>Arachnida</taxon>
        <taxon>Araneae</taxon>
        <taxon>Araneomorphae</taxon>
        <taxon>Entelegynae</taxon>
        <taxon>Araneoidea</taxon>
        <taxon>Araneidae</taxon>
        <taxon>Caerostris</taxon>
    </lineage>
</organism>
<accession>A0AAV4VGS7</accession>
<dbReference type="Proteomes" id="UP001054945">
    <property type="component" value="Unassembled WGS sequence"/>
</dbReference>
<dbReference type="AlphaFoldDB" id="A0AAV4VGS7"/>
<proteinExistence type="predicted"/>
<evidence type="ECO:0000313" key="1">
    <source>
        <dbReference type="EMBL" id="GIY69044.1"/>
    </source>
</evidence>
<sequence length="96" mass="11103">MGSSHRGSQNRFLLNRHVSNISNVYTGPRIMEGHSNREKILDFPNGFLKIEGKKKIKNERIEGVGGSKPIMSPWQDHHVMTWQDVDGRNIMYREVL</sequence>
<comment type="caution">
    <text evidence="1">The sequence shown here is derived from an EMBL/GenBank/DDBJ whole genome shotgun (WGS) entry which is preliminary data.</text>
</comment>
<name>A0AAV4VGS7_CAEEX</name>
<reference evidence="1 2" key="1">
    <citation type="submission" date="2021-06" db="EMBL/GenBank/DDBJ databases">
        <title>Caerostris extrusa draft genome.</title>
        <authorList>
            <person name="Kono N."/>
            <person name="Arakawa K."/>
        </authorList>
    </citation>
    <scope>NUCLEOTIDE SEQUENCE [LARGE SCALE GENOMIC DNA]</scope>
</reference>
<evidence type="ECO:0000313" key="2">
    <source>
        <dbReference type="Proteomes" id="UP001054945"/>
    </source>
</evidence>
<dbReference type="EMBL" id="BPLR01014478">
    <property type="protein sequence ID" value="GIY69044.1"/>
    <property type="molecule type" value="Genomic_DNA"/>
</dbReference>
<keyword evidence="2" id="KW-1185">Reference proteome</keyword>
<gene>
    <name evidence="1" type="ORF">CEXT_48161</name>
</gene>
<protein>
    <submittedName>
        <fullName evidence="1">Uncharacterized protein</fullName>
    </submittedName>
</protein>